<dbReference type="EMBL" id="OW240912">
    <property type="protein sequence ID" value="CAH2224909.1"/>
    <property type="molecule type" value="Genomic_DNA"/>
</dbReference>
<dbReference type="AlphaFoldDB" id="A0AAD1R6X1"/>
<feature type="region of interest" description="Disordered" evidence="2">
    <location>
        <begin position="1"/>
        <end position="36"/>
    </location>
</feature>
<keyword evidence="1" id="KW-0175">Coiled coil</keyword>
<accession>A0AAD1R6X1</accession>
<feature type="compositionally biased region" description="Low complexity" evidence="2">
    <location>
        <begin position="18"/>
        <end position="36"/>
    </location>
</feature>
<reference evidence="3" key="1">
    <citation type="submission" date="2022-03" db="EMBL/GenBank/DDBJ databases">
        <authorList>
            <person name="Alioto T."/>
            <person name="Alioto T."/>
            <person name="Gomez Garrido J."/>
        </authorList>
    </citation>
    <scope>NUCLEOTIDE SEQUENCE</scope>
</reference>
<dbReference type="Proteomes" id="UP001295444">
    <property type="component" value="Chromosome 01"/>
</dbReference>
<evidence type="ECO:0000313" key="4">
    <source>
        <dbReference type="Proteomes" id="UP001295444"/>
    </source>
</evidence>
<name>A0AAD1R6X1_PELCU</name>
<feature type="coiled-coil region" evidence="1">
    <location>
        <begin position="72"/>
        <end position="109"/>
    </location>
</feature>
<evidence type="ECO:0000313" key="3">
    <source>
        <dbReference type="EMBL" id="CAH2224909.1"/>
    </source>
</evidence>
<keyword evidence="4" id="KW-1185">Reference proteome</keyword>
<gene>
    <name evidence="3" type="ORF">PECUL_23A046610</name>
</gene>
<evidence type="ECO:0000256" key="1">
    <source>
        <dbReference type="SAM" id="Coils"/>
    </source>
</evidence>
<protein>
    <submittedName>
        <fullName evidence="3">Uncharacterized protein</fullName>
    </submittedName>
</protein>
<evidence type="ECO:0000256" key="2">
    <source>
        <dbReference type="SAM" id="MobiDB-lite"/>
    </source>
</evidence>
<proteinExistence type="predicted"/>
<organism evidence="3 4">
    <name type="scientific">Pelobates cultripes</name>
    <name type="common">Western spadefoot toad</name>
    <dbReference type="NCBI Taxonomy" id="61616"/>
    <lineage>
        <taxon>Eukaryota</taxon>
        <taxon>Metazoa</taxon>
        <taxon>Chordata</taxon>
        <taxon>Craniata</taxon>
        <taxon>Vertebrata</taxon>
        <taxon>Euteleostomi</taxon>
        <taxon>Amphibia</taxon>
        <taxon>Batrachia</taxon>
        <taxon>Anura</taxon>
        <taxon>Pelobatoidea</taxon>
        <taxon>Pelobatidae</taxon>
        <taxon>Pelobates</taxon>
    </lineage>
</organism>
<sequence>MFQVTPAHLATQPHGADGSMASEDSAPSSPASDLLAGSTDWPPWLDLLKALPTKEDLCSTTSEVGAVIRQDIQALRANLQGLTDRVRHVEAACDTLRAAQNTLADAEETCSD</sequence>